<evidence type="ECO:0000313" key="2">
    <source>
        <dbReference type="EMBL" id="TPX32951.1"/>
    </source>
</evidence>
<evidence type="ECO:0000256" key="1">
    <source>
        <dbReference type="SAM" id="MobiDB-lite"/>
    </source>
</evidence>
<evidence type="ECO:0000313" key="3">
    <source>
        <dbReference type="Proteomes" id="UP000317494"/>
    </source>
</evidence>
<dbReference type="Proteomes" id="UP000317494">
    <property type="component" value="Unassembled WGS sequence"/>
</dbReference>
<protein>
    <submittedName>
        <fullName evidence="2">Uncharacterized protein</fullName>
    </submittedName>
</protein>
<keyword evidence="3" id="KW-1185">Reference proteome</keyword>
<organism evidence="2 3">
    <name type="scientific">Synchytrium endobioticum</name>
    <dbReference type="NCBI Taxonomy" id="286115"/>
    <lineage>
        <taxon>Eukaryota</taxon>
        <taxon>Fungi</taxon>
        <taxon>Fungi incertae sedis</taxon>
        <taxon>Chytridiomycota</taxon>
        <taxon>Chytridiomycota incertae sedis</taxon>
        <taxon>Chytridiomycetes</taxon>
        <taxon>Synchytriales</taxon>
        <taxon>Synchytriaceae</taxon>
        <taxon>Synchytrium</taxon>
    </lineage>
</organism>
<feature type="region of interest" description="Disordered" evidence="1">
    <location>
        <begin position="88"/>
        <end position="107"/>
    </location>
</feature>
<gene>
    <name evidence="2" type="ORF">SeMB42_g07551</name>
</gene>
<accession>A0A507C0L5</accession>
<dbReference type="AlphaFoldDB" id="A0A507C0L5"/>
<sequence>MVSCLATSPTHRPKISIYLSSRIATGIYCSANCLLDDFKISPSSLHPPGADLSTLTIPILMKTSTSPPHNSNNMVYSKSMQDITSSVSRLASLSASPSSSTPPSLVPELRARGRKANCYRRLSDCSVISSSPETI</sequence>
<proteinExistence type="predicted"/>
<dbReference type="EMBL" id="QEAN01000554">
    <property type="protein sequence ID" value="TPX32951.1"/>
    <property type="molecule type" value="Genomic_DNA"/>
</dbReference>
<dbReference type="VEuPathDB" id="FungiDB:SeMB42_g07551"/>
<comment type="caution">
    <text evidence="2">The sequence shown here is derived from an EMBL/GenBank/DDBJ whole genome shotgun (WGS) entry which is preliminary data.</text>
</comment>
<reference evidence="2 3" key="1">
    <citation type="journal article" date="2019" name="Sci. Rep.">
        <title>Comparative genomics of chytrid fungi reveal insights into the obligate biotrophic and pathogenic lifestyle of Synchytrium endobioticum.</title>
        <authorList>
            <person name="van de Vossenberg B.T.L.H."/>
            <person name="Warris S."/>
            <person name="Nguyen H.D.T."/>
            <person name="van Gent-Pelzer M.P.E."/>
            <person name="Joly D.L."/>
            <person name="van de Geest H.C."/>
            <person name="Bonants P.J.M."/>
            <person name="Smith D.S."/>
            <person name="Levesque C.A."/>
            <person name="van der Lee T.A.J."/>
        </authorList>
    </citation>
    <scope>NUCLEOTIDE SEQUENCE [LARGE SCALE GENOMIC DNA]</scope>
    <source>
        <strain evidence="2 3">MB42</strain>
    </source>
</reference>
<name>A0A507C0L5_9FUNG</name>